<dbReference type="Proteomes" id="UP000234847">
    <property type="component" value="Unassembled WGS sequence"/>
</dbReference>
<dbReference type="AlphaFoldDB" id="A0AAX0VGT7"/>
<proteinExistence type="predicted"/>
<accession>A0AAX0VGT7</accession>
<gene>
    <name evidence="1" type="ORF">CYJ95_12495</name>
</gene>
<dbReference type="EMBL" id="PKJT01000038">
    <property type="protein sequence ID" value="PKZ77890.1"/>
    <property type="molecule type" value="Genomic_DNA"/>
</dbReference>
<name>A0AAX0VGT7_MICLU</name>
<protein>
    <submittedName>
        <fullName evidence="1">Transcriptional regulator</fullName>
    </submittedName>
</protein>
<feature type="non-terminal residue" evidence="1">
    <location>
        <position position="29"/>
    </location>
</feature>
<organism evidence="1 2">
    <name type="scientific">Micrococcus luteus</name>
    <name type="common">Micrococcus lysodeikticus</name>
    <dbReference type="NCBI Taxonomy" id="1270"/>
    <lineage>
        <taxon>Bacteria</taxon>
        <taxon>Bacillati</taxon>
        <taxon>Actinomycetota</taxon>
        <taxon>Actinomycetes</taxon>
        <taxon>Micrococcales</taxon>
        <taxon>Micrococcaceae</taxon>
        <taxon>Micrococcus</taxon>
    </lineage>
</organism>
<evidence type="ECO:0000313" key="1">
    <source>
        <dbReference type="EMBL" id="PKZ77890.1"/>
    </source>
</evidence>
<evidence type="ECO:0000313" key="2">
    <source>
        <dbReference type="Proteomes" id="UP000234847"/>
    </source>
</evidence>
<reference evidence="1 2" key="1">
    <citation type="submission" date="2017-12" db="EMBL/GenBank/DDBJ databases">
        <title>Phylogenetic diversity of female urinary microbiome.</title>
        <authorList>
            <person name="Thomas-White K."/>
            <person name="Wolfe A.J."/>
        </authorList>
    </citation>
    <scope>NUCLEOTIDE SEQUENCE [LARGE SCALE GENOMIC DNA]</scope>
    <source>
        <strain evidence="1 2">UMB0038</strain>
    </source>
</reference>
<sequence length="29" mass="3324">MWADACDRVFSSRCIVQSMMTIASRLDVM</sequence>
<comment type="caution">
    <text evidence="1">The sequence shown here is derived from an EMBL/GenBank/DDBJ whole genome shotgun (WGS) entry which is preliminary data.</text>
</comment>